<feature type="region of interest" description="Disordered" evidence="1">
    <location>
        <begin position="50"/>
        <end position="140"/>
    </location>
</feature>
<organism evidence="2 3">
    <name type="scientific">Recurvomyces mirabilis</name>
    <dbReference type="NCBI Taxonomy" id="574656"/>
    <lineage>
        <taxon>Eukaryota</taxon>
        <taxon>Fungi</taxon>
        <taxon>Dikarya</taxon>
        <taxon>Ascomycota</taxon>
        <taxon>Pezizomycotina</taxon>
        <taxon>Dothideomycetes</taxon>
        <taxon>Dothideomycetidae</taxon>
        <taxon>Mycosphaerellales</taxon>
        <taxon>Teratosphaeriaceae</taxon>
        <taxon>Recurvomyces</taxon>
    </lineage>
</organism>
<dbReference type="Proteomes" id="UP001274830">
    <property type="component" value="Unassembled WGS sequence"/>
</dbReference>
<accession>A0AAE0WV90</accession>
<keyword evidence="3" id="KW-1185">Reference proteome</keyword>
<reference evidence="2" key="1">
    <citation type="submission" date="2023-07" db="EMBL/GenBank/DDBJ databases">
        <title>Black Yeasts Isolated from many extreme environments.</title>
        <authorList>
            <person name="Coleine C."/>
            <person name="Stajich J.E."/>
            <person name="Selbmann L."/>
        </authorList>
    </citation>
    <scope>NUCLEOTIDE SEQUENCE</scope>
    <source>
        <strain evidence="2">CCFEE 5485</strain>
    </source>
</reference>
<proteinExistence type="predicted"/>
<feature type="compositionally biased region" description="Polar residues" evidence="1">
    <location>
        <begin position="68"/>
        <end position="95"/>
    </location>
</feature>
<protein>
    <submittedName>
        <fullName evidence="2">Uncharacterized protein</fullName>
    </submittedName>
</protein>
<dbReference type="EMBL" id="JAUTXT010000004">
    <property type="protein sequence ID" value="KAK3678451.1"/>
    <property type="molecule type" value="Genomic_DNA"/>
</dbReference>
<sequence length="161" mass="17353">MTEKEKLKARVRELEQILIATAQELAVAQSAVMQCEVRATNVMQAIKGSFSGASTTPESTARMRARTGSVTPSLRNASMSGVTRKQQAQAITASLVNDAHPNPSEPNKSPESGASQTAKPSREQQPPAEVIVTNPGERPEVVHQRYEIVVRIGSTWAEISC</sequence>
<gene>
    <name evidence="2" type="ORF">LTR78_001748</name>
</gene>
<dbReference type="AlphaFoldDB" id="A0AAE0WV90"/>
<feature type="compositionally biased region" description="Low complexity" evidence="1">
    <location>
        <begin position="101"/>
        <end position="112"/>
    </location>
</feature>
<evidence type="ECO:0000313" key="2">
    <source>
        <dbReference type="EMBL" id="KAK3678451.1"/>
    </source>
</evidence>
<evidence type="ECO:0000313" key="3">
    <source>
        <dbReference type="Proteomes" id="UP001274830"/>
    </source>
</evidence>
<comment type="caution">
    <text evidence="2">The sequence shown here is derived from an EMBL/GenBank/DDBJ whole genome shotgun (WGS) entry which is preliminary data.</text>
</comment>
<name>A0AAE0WV90_9PEZI</name>
<evidence type="ECO:0000256" key="1">
    <source>
        <dbReference type="SAM" id="MobiDB-lite"/>
    </source>
</evidence>